<dbReference type="PANTHER" id="PTHR30572">
    <property type="entry name" value="MEMBRANE COMPONENT OF TRANSPORTER-RELATED"/>
    <property type="match status" value="1"/>
</dbReference>
<comment type="caution">
    <text evidence="10">The sequence shown here is derived from an EMBL/GenBank/DDBJ whole genome shotgun (WGS) entry which is preliminary data.</text>
</comment>
<comment type="similarity">
    <text evidence="6">Belongs to the ABC-4 integral membrane protein family.</text>
</comment>
<dbReference type="Pfam" id="PF02687">
    <property type="entry name" value="FtsX"/>
    <property type="match status" value="1"/>
</dbReference>
<dbReference type="InterPro" id="IPR025857">
    <property type="entry name" value="MacB_PCD"/>
</dbReference>
<evidence type="ECO:0000313" key="11">
    <source>
        <dbReference type="Proteomes" id="UP000473885"/>
    </source>
</evidence>
<dbReference type="AlphaFoldDB" id="A0A6M0RB31"/>
<feature type="domain" description="ABC3 transporter permease C-terminal" evidence="8">
    <location>
        <begin position="297"/>
        <end position="418"/>
    </location>
</feature>
<keyword evidence="11" id="KW-1185">Reference proteome</keyword>
<organism evidence="10 11">
    <name type="scientific">Clostridium niameyense</name>
    <dbReference type="NCBI Taxonomy" id="1622073"/>
    <lineage>
        <taxon>Bacteria</taxon>
        <taxon>Bacillati</taxon>
        <taxon>Bacillota</taxon>
        <taxon>Clostridia</taxon>
        <taxon>Eubacteriales</taxon>
        <taxon>Clostridiaceae</taxon>
        <taxon>Clostridium</taxon>
    </lineage>
</organism>
<dbReference type="PANTHER" id="PTHR30572:SF4">
    <property type="entry name" value="ABC TRANSPORTER PERMEASE YTRF"/>
    <property type="match status" value="1"/>
</dbReference>
<evidence type="ECO:0000256" key="4">
    <source>
        <dbReference type="ARBA" id="ARBA00022989"/>
    </source>
</evidence>
<evidence type="ECO:0000259" key="8">
    <source>
        <dbReference type="Pfam" id="PF02687"/>
    </source>
</evidence>
<proteinExistence type="inferred from homology"/>
<evidence type="ECO:0000256" key="1">
    <source>
        <dbReference type="ARBA" id="ARBA00004651"/>
    </source>
</evidence>
<dbReference type="InterPro" id="IPR003838">
    <property type="entry name" value="ABC3_permease_C"/>
</dbReference>
<comment type="subcellular location">
    <subcellularLocation>
        <location evidence="1">Cell membrane</location>
        <topology evidence="1">Multi-pass membrane protein</topology>
    </subcellularLocation>
</comment>
<feature type="transmembrane region" description="Helical" evidence="7">
    <location>
        <begin position="292"/>
        <end position="313"/>
    </location>
</feature>
<accession>A0A6M0RB31</accession>
<feature type="transmembrane region" description="Helical" evidence="7">
    <location>
        <begin position="21"/>
        <end position="42"/>
    </location>
</feature>
<feature type="transmembrane region" description="Helical" evidence="7">
    <location>
        <begin position="347"/>
        <end position="371"/>
    </location>
</feature>
<dbReference type="GO" id="GO:0005886">
    <property type="term" value="C:plasma membrane"/>
    <property type="evidence" value="ECO:0007669"/>
    <property type="project" value="UniProtKB-SubCell"/>
</dbReference>
<sequence>MKLNDLIEIIWNNLWKRKARTLLTMLGVVIGSIAIYVIISLGNGFQKYMSSQLNSLGDINTITVSPYNDSMAMYDNSKGKNKKKILNKKNITELEKLNYVKYVVPKLSEDISLSYKKNDINSAMLQGMTMKNYSKDHELLLGKFPKDSKNEVVLGYKIAAYLLNIKDTKNIKNEDLEKILRKKIKIKVSTVNDKGEDEWKTYSVRITGICKENFSDDFSIKSPINFAKNIVEYKNKDNNFLKNKGYNNIDLVLKNQDDSSKAEQYLKDHGYLYSSFKQMQDSIGKTLNGIKLILGAIGGISLLVAAFGIANTMNMSILERRKEIGIMKVVGASIGDIKRIFIGEATAIGFMGGIIGIVIGSLIGFIINLALKSKLSSSGGNVKVAVSSLGLILFVLLFSSLVGFLSGLYPATKASKLNVINSIKDE</sequence>
<keyword evidence="3 7" id="KW-0812">Transmembrane</keyword>
<feature type="domain" description="MacB-like periplasmic core" evidence="9">
    <location>
        <begin position="21"/>
        <end position="267"/>
    </location>
</feature>
<keyword evidence="5 7" id="KW-0472">Membrane</keyword>
<evidence type="ECO:0000256" key="2">
    <source>
        <dbReference type="ARBA" id="ARBA00022475"/>
    </source>
</evidence>
<evidence type="ECO:0000259" key="9">
    <source>
        <dbReference type="Pfam" id="PF12704"/>
    </source>
</evidence>
<dbReference type="EMBL" id="SXDP01000004">
    <property type="protein sequence ID" value="NEZ46880.1"/>
    <property type="molecule type" value="Genomic_DNA"/>
</dbReference>
<dbReference type="Pfam" id="PF12704">
    <property type="entry name" value="MacB_PCD"/>
    <property type="match status" value="1"/>
</dbReference>
<feature type="transmembrane region" description="Helical" evidence="7">
    <location>
        <begin position="391"/>
        <end position="411"/>
    </location>
</feature>
<keyword evidence="2" id="KW-1003">Cell membrane</keyword>
<dbReference type="InterPro" id="IPR050250">
    <property type="entry name" value="Macrolide_Exporter_MacB"/>
</dbReference>
<evidence type="ECO:0000256" key="7">
    <source>
        <dbReference type="SAM" id="Phobius"/>
    </source>
</evidence>
<evidence type="ECO:0000256" key="5">
    <source>
        <dbReference type="ARBA" id="ARBA00023136"/>
    </source>
</evidence>
<dbReference type="GO" id="GO:0022857">
    <property type="term" value="F:transmembrane transporter activity"/>
    <property type="evidence" value="ECO:0007669"/>
    <property type="project" value="TreeGrafter"/>
</dbReference>
<evidence type="ECO:0000313" key="10">
    <source>
        <dbReference type="EMBL" id="NEZ46880.1"/>
    </source>
</evidence>
<dbReference type="Proteomes" id="UP000473885">
    <property type="component" value="Unassembled WGS sequence"/>
</dbReference>
<evidence type="ECO:0000256" key="6">
    <source>
        <dbReference type="ARBA" id="ARBA00038076"/>
    </source>
</evidence>
<evidence type="ECO:0000256" key="3">
    <source>
        <dbReference type="ARBA" id="ARBA00022692"/>
    </source>
</evidence>
<gene>
    <name evidence="10" type="ORF">FDF74_06585</name>
</gene>
<dbReference type="RefSeq" id="WP_163249053.1">
    <property type="nucleotide sequence ID" value="NZ_SXDP01000004.1"/>
</dbReference>
<protein>
    <submittedName>
        <fullName evidence="10">ABC transporter permease</fullName>
    </submittedName>
</protein>
<reference evidence="10 11" key="1">
    <citation type="submission" date="2019-04" db="EMBL/GenBank/DDBJ databases">
        <title>Genome sequencing of Clostridium botulinum Groups I-IV and Clostridium butyricum.</title>
        <authorList>
            <person name="Brunt J."/>
            <person name="Van Vliet A.H.M."/>
            <person name="Stringer S.C."/>
            <person name="Carter A.T."/>
            <person name="Peck M.W."/>
        </authorList>
    </citation>
    <scope>NUCLEOTIDE SEQUENCE [LARGE SCALE GENOMIC DNA]</scope>
    <source>
        <strain evidence="10 11">IFR 18/094</strain>
    </source>
</reference>
<keyword evidence="4 7" id="KW-1133">Transmembrane helix</keyword>
<name>A0A6M0RB31_9CLOT</name>